<evidence type="ECO:0000313" key="1">
    <source>
        <dbReference type="EMBL" id="CCD34622.1"/>
    </source>
</evidence>
<gene>
    <name evidence="1" type="ORF">BofuT4_uP100260.1</name>
</gene>
<dbReference type="Proteomes" id="UP000008177">
    <property type="component" value="Unplaced contigs"/>
</dbReference>
<dbReference type="AlphaFoldDB" id="G2YBN1"/>
<accession>G2YBN1</accession>
<organism evidence="1 2">
    <name type="scientific">Botryotinia fuckeliana (strain T4)</name>
    <name type="common">Noble rot fungus</name>
    <name type="synonym">Botrytis cinerea</name>
    <dbReference type="NCBI Taxonomy" id="999810"/>
    <lineage>
        <taxon>Eukaryota</taxon>
        <taxon>Fungi</taxon>
        <taxon>Dikarya</taxon>
        <taxon>Ascomycota</taxon>
        <taxon>Pezizomycotina</taxon>
        <taxon>Leotiomycetes</taxon>
        <taxon>Helotiales</taxon>
        <taxon>Sclerotiniaceae</taxon>
        <taxon>Botrytis</taxon>
    </lineage>
</organism>
<reference evidence="2" key="1">
    <citation type="journal article" date="2011" name="PLoS Genet.">
        <title>Genomic analysis of the necrotrophic fungal pathogens Sclerotinia sclerotiorum and Botrytis cinerea.</title>
        <authorList>
            <person name="Amselem J."/>
            <person name="Cuomo C.A."/>
            <person name="van Kan J.A."/>
            <person name="Viaud M."/>
            <person name="Benito E.P."/>
            <person name="Couloux A."/>
            <person name="Coutinho P.M."/>
            <person name="de Vries R.P."/>
            <person name="Dyer P.S."/>
            <person name="Fillinger S."/>
            <person name="Fournier E."/>
            <person name="Gout L."/>
            <person name="Hahn M."/>
            <person name="Kohn L."/>
            <person name="Lapalu N."/>
            <person name="Plummer K.M."/>
            <person name="Pradier J.M."/>
            <person name="Quevillon E."/>
            <person name="Sharon A."/>
            <person name="Simon A."/>
            <person name="ten Have A."/>
            <person name="Tudzynski B."/>
            <person name="Tudzynski P."/>
            <person name="Wincker P."/>
            <person name="Andrew M."/>
            <person name="Anthouard V."/>
            <person name="Beever R.E."/>
            <person name="Beffa R."/>
            <person name="Benoit I."/>
            <person name="Bouzid O."/>
            <person name="Brault B."/>
            <person name="Chen Z."/>
            <person name="Choquer M."/>
            <person name="Collemare J."/>
            <person name="Cotton P."/>
            <person name="Danchin E.G."/>
            <person name="Da Silva C."/>
            <person name="Gautier A."/>
            <person name="Giraud C."/>
            <person name="Giraud T."/>
            <person name="Gonzalez C."/>
            <person name="Grossetete S."/>
            <person name="Guldener U."/>
            <person name="Henrissat B."/>
            <person name="Howlett B.J."/>
            <person name="Kodira C."/>
            <person name="Kretschmer M."/>
            <person name="Lappartient A."/>
            <person name="Leroch M."/>
            <person name="Levis C."/>
            <person name="Mauceli E."/>
            <person name="Neuveglise C."/>
            <person name="Oeser B."/>
            <person name="Pearson M."/>
            <person name="Poulain J."/>
            <person name="Poussereau N."/>
            <person name="Quesneville H."/>
            <person name="Rascle C."/>
            <person name="Schumacher J."/>
            <person name="Segurens B."/>
            <person name="Sexton A."/>
            <person name="Silva E."/>
            <person name="Sirven C."/>
            <person name="Soanes D.M."/>
            <person name="Talbot N.J."/>
            <person name="Templeton M."/>
            <person name="Yandava C."/>
            <person name="Yarden O."/>
            <person name="Zeng Q."/>
            <person name="Rollins J.A."/>
            <person name="Lebrun M.H."/>
            <person name="Dickman M."/>
        </authorList>
    </citation>
    <scope>NUCLEOTIDE SEQUENCE [LARGE SCALE GENOMIC DNA]</scope>
    <source>
        <strain evidence="2">T4</strain>
    </source>
</reference>
<dbReference type="EMBL" id="FQ790313">
    <property type="protein sequence ID" value="CCD34622.1"/>
    <property type="molecule type" value="Genomic_DNA"/>
</dbReference>
<name>G2YBN1_BOTF4</name>
<protein>
    <submittedName>
        <fullName evidence="1">Uncharacterized protein</fullName>
    </submittedName>
</protein>
<dbReference type="HOGENOM" id="CLU_3299270_0_0_1"/>
<sequence>MYEESRCSSVRRREFLLFFHVGFGMRLRENGLNITRYSMD</sequence>
<proteinExistence type="predicted"/>
<evidence type="ECO:0000313" key="2">
    <source>
        <dbReference type="Proteomes" id="UP000008177"/>
    </source>
</evidence>
<dbReference type="InParanoid" id="G2YBN1"/>